<gene>
    <name evidence="2" type="ORF">V6N12_000337</name>
</gene>
<evidence type="ECO:0000256" key="1">
    <source>
        <dbReference type="SAM" id="MobiDB-lite"/>
    </source>
</evidence>
<evidence type="ECO:0000313" key="3">
    <source>
        <dbReference type="Proteomes" id="UP001472677"/>
    </source>
</evidence>
<protein>
    <submittedName>
        <fullName evidence="2">Uncharacterized protein</fullName>
    </submittedName>
</protein>
<name>A0ABR2B347_9ROSI</name>
<sequence length="570" mass="64657">MGDCTVCCITRLQATVDEANSRWSESRVRRILRHRLVRLERTGLVLRNRVAVAVRLWNEAHSGGRTGGCTVSTLTSFSLQVSAFWVTLSDRYQLWSKVTGSVHGKTEGKVWGPMTLVFWYYGEGSEILGSLRFRVVSDGFKALITGRCSYYDGFRGSGEMDVRLSLWSPKEMARWNGLEGTRKMGGRLHPQGKMDGGEMWWVFVWMMAMAIVLGKKRRDGRLKTSTCVRRETTVAVGGERDTWLVSQQGQGMFVTAVRNNIILYDWISNDGLLKSIQIQKDRNVGWKSKFFGMQKVMGRQEIVVWLGNRRVGSWGKDVRTSGPMVGKRWPRLYGKRINYGGLWKDIPRRRKTSGCMGVIKRSGPQKEWKENRNKIKGDKYVDYGNAWHKIRGLRTEKGERKFRRRKQGGPSGRVIITVRWLIYKNGGPDGDCGNVTDRKSYEGPFQYGEWLKVDLGQQGLVRRRPGIVYKEQREKGMGLETVEENHETRAGGSERNLVQLGRGKVVTGSTARNRTVKRSLQGKNEVCNPFTAKRSKPSTSQGGVEDEKSEATSPNKSFPTVEAAGQPHRE</sequence>
<feature type="region of interest" description="Disordered" evidence="1">
    <location>
        <begin position="527"/>
        <end position="570"/>
    </location>
</feature>
<accession>A0ABR2B347</accession>
<reference evidence="2 3" key="1">
    <citation type="journal article" date="2024" name="G3 (Bethesda)">
        <title>Genome assembly of Hibiscus sabdariffa L. provides insights into metabolisms of medicinal natural products.</title>
        <authorList>
            <person name="Kim T."/>
        </authorList>
    </citation>
    <scope>NUCLEOTIDE SEQUENCE [LARGE SCALE GENOMIC DNA]</scope>
    <source>
        <strain evidence="2">TK-2024</strain>
        <tissue evidence="2">Old leaves</tissue>
    </source>
</reference>
<comment type="caution">
    <text evidence="2">The sequence shown here is derived from an EMBL/GenBank/DDBJ whole genome shotgun (WGS) entry which is preliminary data.</text>
</comment>
<dbReference type="Proteomes" id="UP001472677">
    <property type="component" value="Unassembled WGS sequence"/>
</dbReference>
<evidence type="ECO:0000313" key="2">
    <source>
        <dbReference type="EMBL" id="KAK8501218.1"/>
    </source>
</evidence>
<keyword evidence="3" id="KW-1185">Reference proteome</keyword>
<dbReference type="EMBL" id="JBBPBM010000194">
    <property type="protein sequence ID" value="KAK8501218.1"/>
    <property type="molecule type" value="Genomic_DNA"/>
</dbReference>
<organism evidence="2 3">
    <name type="scientific">Hibiscus sabdariffa</name>
    <name type="common">roselle</name>
    <dbReference type="NCBI Taxonomy" id="183260"/>
    <lineage>
        <taxon>Eukaryota</taxon>
        <taxon>Viridiplantae</taxon>
        <taxon>Streptophyta</taxon>
        <taxon>Embryophyta</taxon>
        <taxon>Tracheophyta</taxon>
        <taxon>Spermatophyta</taxon>
        <taxon>Magnoliopsida</taxon>
        <taxon>eudicotyledons</taxon>
        <taxon>Gunneridae</taxon>
        <taxon>Pentapetalae</taxon>
        <taxon>rosids</taxon>
        <taxon>malvids</taxon>
        <taxon>Malvales</taxon>
        <taxon>Malvaceae</taxon>
        <taxon>Malvoideae</taxon>
        <taxon>Hibiscus</taxon>
    </lineage>
</organism>
<proteinExistence type="predicted"/>